<dbReference type="AlphaFoldDB" id="A0A0P0XAF9"/>
<reference evidence="1 2" key="2">
    <citation type="journal article" date="2013" name="Plant Cell Physiol.">
        <title>Rice Annotation Project Database (RAP-DB): an integrative and interactive database for rice genomics.</title>
        <authorList>
            <person name="Sakai H."/>
            <person name="Lee S.S."/>
            <person name="Tanaka T."/>
            <person name="Numa H."/>
            <person name="Kim J."/>
            <person name="Kawahara Y."/>
            <person name="Wakimoto H."/>
            <person name="Yang C.C."/>
            <person name="Iwamoto M."/>
            <person name="Abe T."/>
            <person name="Yamada Y."/>
            <person name="Muto A."/>
            <person name="Inokuchi H."/>
            <person name="Ikemura T."/>
            <person name="Matsumoto T."/>
            <person name="Sasaki T."/>
            <person name="Itoh T."/>
        </authorList>
    </citation>
    <scope>NUCLEOTIDE SEQUENCE [LARGE SCALE GENOMIC DNA]</scope>
    <source>
        <strain evidence="2">cv. Nipponbare</strain>
    </source>
</reference>
<keyword evidence="2" id="KW-1185">Reference proteome</keyword>
<dbReference type="PaxDb" id="39947-A0A0P0XAF9"/>
<dbReference type="EMBL" id="AP014963">
    <property type="protein sequence ID" value="BAT03071.1"/>
    <property type="molecule type" value="Genomic_DNA"/>
</dbReference>
<protein>
    <submittedName>
        <fullName evidence="1">Os07g0662550 protein</fullName>
    </submittedName>
</protein>
<dbReference type="FunCoup" id="A0A0P0XAF9">
    <property type="interactions" value="76"/>
</dbReference>
<dbReference type="eggNOG" id="ENOG502SWV1">
    <property type="taxonomic scope" value="Eukaryota"/>
</dbReference>
<proteinExistence type="predicted"/>
<name>A0A0P0XAF9_ORYSJ</name>
<dbReference type="Gramene" id="Os07t0662550-00">
    <property type="protein sequence ID" value="Os07t0662550-00"/>
    <property type="gene ID" value="Os07g0662550"/>
</dbReference>
<accession>A0A0P0XAF9</accession>
<dbReference type="InParanoid" id="A0A0P0XAF9"/>
<sequence>MAKPLIMAFHVQVFLDLNLVNTSRASSTAPHLAYMSSSAVPRNSSHHRKSLFLSTKAWIHFPVSSAPAPAHAASALRTVPRFGAKPSAIIRRKRHSASTGRLFPASPDIMAFQETRSLTGISSNRRLAAATSPARQSPATIDVHVTGVGDGTRSNSRRAETTSPDMAWAWIMELNETVSRWDIPSNTLRASSTRPEAAYAWMRALCTRA</sequence>
<evidence type="ECO:0000313" key="2">
    <source>
        <dbReference type="Proteomes" id="UP000059680"/>
    </source>
</evidence>
<reference evidence="1 2" key="3">
    <citation type="journal article" date="2013" name="Rice">
        <title>Improvement of the Oryza sativa Nipponbare reference genome using next generation sequence and optical map data.</title>
        <authorList>
            <person name="Kawahara Y."/>
            <person name="de la Bastide M."/>
            <person name="Hamilton J.P."/>
            <person name="Kanamori H."/>
            <person name="McCombie W.R."/>
            <person name="Ouyang S."/>
            <person name="Schwartz D.C."/>
            <person name="Tanaka T."/>
            <person name="Wu J."/>
            <person name="Zhou S."/>
            <person name="Childs K.L."/>
            <person name="Davidson R.M."/>
            <person name="Lin H."/>
            <person name="Quesada-Ocampo L."/>
            <person name="Vaillancourt B."/>
            <person name="Sakai H."/>
            <person name="Lee S.S."/>
            <person name="Kim J."/>
            <person name="Numa H."/>
            <person name="Itoh T."/>
            <person name="Buell C.R."/>
            <person name="Matsumoto T."/>
        </authorList>
    </citation>
    <scope>NUCLEOTIDE SEQUENCE [LARGE SCALE GENOMIC DNA]</scope>
    <source>
        <strain evidence="2">cv. Nipponbare</strain>
    </source>
</reference>
<gene>
    <name evidence="1" type="ordered locus">Os07g0662550</name>
    <name evidence="1" type="ORF">OSNPB_070662550</name>
</gene>
<reference evidence="2" key="1">
    <citation type="journal article" date="2005" name="Nature">
        <title>The map-based sequence of the rice genome.</title>
        <authorList>
            <consortium name="International rice genome sequencing project (IRGSP)"/>
            <person name="Matsumoto T."/>
            <person name="Wu J."/>
            <person name="Kanamori H."/>
            <person name="Katayose Y."/>
            <person name="Fujisawa M."/>
            <person name="Namiki N."/>
            <person name="Mizuno H."/>
            <person name="Yamamoto K."/>
            <person name="Antonio B.A."/>
            <person name="Baba T."/>
            <person name="Sakata K."/>
            <person name="Nagamura Y."/>
            <person name="Aoki H."/>
            <person name="Arikawa K."/>
            <person name="Arita K."/>
            <person name="Bito T."/>
            <person name="Chiden Y."/>
            <person name="Fujitsuka N."/>
            <person name="Fukunaka R."/>
            <person name="Hamada M."/>
            <person name="Harada C."/>
            <person name="Hayashi A."/>
            <person name="Hijishita S."/>
            <person name="Honda M."/>
            <person name="Hosokawa S."/>
            <person name="Ichikawa Y."/>
            <person name="Idonuma A."/>
            <person name="Iijima M."/>
            <person name="Ikeda M."/>
            <person name="Ikeno M."/>
            <person name="Ito K."/>
            <person name="Ito S."/>
            <person name="Ito T."/>
            <person name="Ito Y."/>
            <person name="Ito Y."/>
            <person name="Iwabuchi A."/>
            <person name="Kamiya K."/>
            <person name="Karasawa W."/>
            <person name="Kurita K."/>
            <person name="Katagiri S."/>
            <person name="Kikuta A."/>
            <person name="Kobayashi H."/>
            <person name="Kobayashi N."/>
            <person name="Machita K."/>
            <person name="Maehara T."/>
            <person name="Masukawa M."/>
            <person name="Mizubayashi T."/>
            <person name="Mukai Y."/>
            <person name="Nagasaki H."/>
            <person name="Nagata Y."/>
            <person name="Naito S."/>
            <person name="Nakashima M."/>
            <person name="Nakama Y."/>
            <person name="Nakamichi Y."/>
            <person name="Nakamura M."/>
            <person name="Meguro A."/>
            <person name="Negishi M."/>
            <person name="Ohta I."/>
            <person name="Ohta T."/>
            <person name="Okamoto M."/>
            <person name="Ono N."/>
            <person name="Saji S."/>
            <person name="Sakaguchi M."/>
            <person name="Sakai K."/>
            <person name="Shibata M."/>
            <person name="Shimokawa T."/>
            <person name="Song J."/>
            <person name="Takazaki Y."/>
            <person name="Terasawa K."/>
            <person name="Tsugane M."/>
            <person name="Tsuji K."/>
            <person name="Ueda S."/>
            <person name="Waki K."/>
            <person name="Yamagata H."/>
            <person name="Yamamoto M."/>
            <person name="Yamamoto S."/>
            <person name="Yamane H."/>
            <person name="Yoshiki S."/>
            <person name="Yoshihara R."/>
            <person name="Yukawa K."/>
            <person name="Zhong H."/>
            <person name="Yano M."/>
            <person name="Yuan Q."/>
            <person name="Ouyang S."/>
            <person name="Liu J."/>
            <person name="Jones K.M."/>
            <person name="Gansberger K."/>
            <person name="Moffat K."/>
            <person name="Hill J."/>
            <person name="Bera J."/>
            <person name="Fadrosh D."/>
            <person name="Jin S."/>
            <person name="Johri S."/>
            <person name="Kim M."/>
            <person name="Overton L."/>
            <person name="Reardon M."/>
            <person name="Tsitrin T."/>
            <person name="Vuong H."/>
            <person name="Weaver B."/>
            <person name="Ciecko A."/>
            <person name="Tallon L."/>
            <person name="Jackson J."/>
            <person name="Pai G."/>
            <person name="Aken S.V."/>
            <person name="Utterback T."/>
            <person name="Reidmuller S."/>
            <person name="Feldblyum T."/>
            <person name="Hsiao J."/>
            <person name="Zismann V."/>
            <person name="Iobst S."/>
            <person name="de Vazeille A.R."/>
            <person name="Buell C.R."/>
            <person name="Ying K."/>
            <person name="Li Y."/>
            <person name="Lu T."/>
            <person name="Huang Y."/>
            <person name="Zhao Q."/>
            <person name="Feng Q."/>
            <person name="Zhang L."/>
            <person name="Zhu J."/>
            <person name="Weng Q."/>
            <person name="Mu J."/>
            <person name="Lu Y."/>
            <person name="Fan D."/>
            <person name="Liu Y."/>
            <person name="Guan J."/>
            <person name="Zhang Y."/>
            <person name="Yu S."/>
            <person name="Liu X."/>
            <person name="Zhang Y."/>
            <person name="Hong G."/>
            <person name="Han B."/>
            <person name="Choisne N."/>
            <person name="Demange N."/>
            <person name="Orjeda G."/>
            <person name="Samain S."/>
            <person name="Cattolico L."/>
            <person name="Pelletier E."/>
            <person name="Couloux A."/>
            <person name="Segurens B."/>
            <person name="Wincker P."/>
            <person name="D'Hont A."/>
            <person name="Scarpelli C."/>
            <person name="Weissenbach J."/>
            <person name="Salanoubat M."/>
            <person name="Quetier F."/>
            <person name="Yu Y."/>
            <person name="Kim H.R."/>
            <person name="Rambo T."/>
            <person name="Currie J."/>
            <person name="Collura K."/>
            <person name="Luo M."/>
            <person name="Yang T."/>
            <person name="Ammiraju J.S.S."/>
            <person name="Engler F."/>
            <person name="Soderlund C."/>
            <person name="Wing R.A."/>
            <person name="Palmer L.E."/>
            <person name="de la Bastide M."/>
            <person name="Spiegel L."/>
            <person name="Nascimento L."/>
            <person name="Zutavern T."/>
            <person name="O'Shaughnessy A."/>
            <person name="Dike S."/>
            <person name="Dedhia N."/>
            <person name="Preston R."/>
            <person name="Balija V."/>
            <person name="McCombie W.R."/>
            <person name="Chow T."/>
            <person name="Chen H."/>
            <person name="Chung M."/>
            <person name="Chen C."/>
            <person name="Shaw J."/>
            <person name="Wu H."/>
            <person name="Hsiao K."/>
            <person name="Chao Y."/>
            <person name="Chu M."/>
            <person name="Cheng C."/>
            <person name="Hour A."/>
            <person name="Lee P."/>
            <person name="Lin S."/>
            <person name="Lin Y."/>
            <person name="Liou J."/>
            <person name="Liu S."/>
            <person name="Hsing Y."/>
            <person name="Raghuvanshi S."/>
            <person name="Mohanty A."/>
            <person name="Bharti A.K."/>
            <person name="Gaur A."/>
            <person name="Gupta V."/>
            <person name="Kumar D."/>
            <person name="Ravi V."/>
            <person name="Vij S."/>
            <person name="Kapur A."/>
            <person name="Khurana P."/>
            <person name="Khurana P."/>
            <person name="Khurana J.P."/>
            <person name="Tyagi A.K."/>
            <person name="Gaikwad K."/>
            <person name="Singh A."/>
            <person name="Dalal V."/>
            <person name="Srivastava S."/>
            <person name="Dixit A."/>
            <person name="Pal A.K."/>
            <person name="Ghazi I.A."/>
            <person name="Yadav M."/>
            <person name="Pandit A."/>
            <person name="Bhargava A."/>
            <person name="Sureshbabu K."/>
            <person name="Batra K."/>
            <person name="Sharma T.R."/>
            <person name="Mohapatra T."/>
            <person name="Singh N.K."/>
            <person name="Messing J."/>
            <person name="Nelson A.B."/>
            <person name="Fuks G."/>
            <person name="Kavchok S."/>
            <person name="Keizer G."/>
            <person name="Linton E."/>
            <person name="Llaca V."/>
            <person name="Song R."/>
            <person name="Tanyolac B."/>
            <person name="Young S."/>
            <person name="Ho-Il K."/>
            <person name="Hahn J.H."/>
            <person name="Sangsakoo G."/>
            <person name="Vanavichit A."/>
            <person name="de Mattos Luiz.A.T."/>
            <person name="Zimmer P.D."/>
            <person name="Malone G."/>
            <person name="Dellagostin O."/>
            <person name="de Oliveira A.C."/>
            <person name="Bevan M."/>
            <person name="Bancroft I."/>
            <person name="Minx P."/>
            <person name="Cordum H."/>
            <person name="Wilson R."/>
            <person name="Cheng Z."/>
            <person name="Jin W."/>
            <person name="Jiang J."/>
            <person name="Leong S.A."/>
            <person name="Iwama H."/>
            <person name="Gojobori T."/>
            <person name="Itoh T."/>
            <person name="Niimura Y."/>
            <person name="Fujii Y."/>
            <person name="Habara T."/>
            <person name="Sakai H."/>
            <person name="Sato Y."/>
            <person name="Wilson G."/>
            <person name="Kumar K."/>
            <person name="McCouch S."/>
            <person name="Juretic N."/>
            <person name="Hoen D."/>
            <person name="Wright S."/>
            <person name="Bruskiewich R."/>
            <person name="Bureau T."/>
            <person name="Miyao A."/>
            <person name="Hirochika H."/>
            <person name="Nishikawa T."/>
            <person name="Kadowaki K."/>
            <person name="Sugiura M."/>
            <person name="Burr B."/>
            <person name="Sasaki T."/>
        </authorList>
    </citation>
    <scope>NUCLEOTIDE SEQUENCE [LARGE SCALE GENOMIC DNA]</scope>
    <source>
        <strain evidence="2">cv. Nipponbare</strain>
    </source>
</reference>
<dbReference type="Proteomes" id="UP000059680">
    <property type="component" value="Chromosome 7"/>
</dbReference>
<evidence type="ECO:0000313" key="1">
    <source>
        <dbReference type="EMBL" id="BAT03071.1"/>
    </source>
</evidence>
<organism evidence="1 2">
    <name type="scientific">Oryza sativa subsp. japonica</name>
    <name type="common">Rice</name>
    <dbReference type="NCBI Taxonomy" id="39947"/>
    <lineage>
        <taxon>Eukaryota</taxon>
        <taxon>Viridiplantae</taxon>
        <taxon>Streptophyta</taxon>
        <taxon>Embryophyta</taxon>
        <taxon>Tracheophyta</taxon>
        <taxon>Spermatophyta</taxon>
        <taxon>Magnoliopsida</taxon>
        <taxon>Liliopsida</taxon>
        <taxon>Poales</taxon>
        <taxon>Poaceae</taxon>
        <taxon>BOP clade</taxon>
        <taxon>Oryzoideae</taxon>
        <taxon>Oryzeae</taxon>
        <taxon>Oryzinae</taxon>
        <taxon>Oryza</taxon>
        <taxon>Oryza sativa</taxon>
    </lineage>
</organism>